<reference evidence="2" key="2">
    <citation type="submission" date="2021-04" db="EMBL/GenBank/DDBJ databases">
        <authorList>
            <person name="Podell S."/>
        </authorList>
    </citation>
    <scope>NUCLEOTIDE SEQUENCE</scope>
    <source>
        <strain evidence="2">Hildebrandi</strain>
    </source>
</reference>
<evidence type="ECO:0000256" key="1">
    <source>
        <dbReference type="SAM" id="SignalP"/>
    </source>
</evidence>
<keyword evidence="3" id="KW-1185">Reference proteome</keyword>
<dbReference type="AlphaFoldDB" id="A0A9K3KMM6"/>
<keyword evidence="1" id="KW-0732">Signal</keyword>
<feature type="signal peptide" evidence="1">
    <location>
        <begin position="1"/>
        <end position="21"/>
    </location>
</feature>
<comment type="caution">
    <text evidence="2">The sequence shown here is derived from an EMBL/GenBank/DDBJ whole genome shotgun (WGS) entry which is preliminary data.</text>
</comment>
<dbReference type="GO" id="GO:0004867">
    <property type="term" value="F:serine-type endopeptidase inhibitor activity"/>
    <property type="evidence" value="ECO:0007669"/>
    <property type="project" value="InterPro"/>
</dbReference>
<accession>A0A9K3KMM6</accession>
<evidence type="ECO:0000313" key="2">
    <source>
        <dbReference type="EMBL" id="KAG7346475.1"/>
    </source>
</evidence>
<organism evidence="2 3">
    <name type="scientific">Nitzschia inconspicua</name>
    <dbReference type="NCBI Taxonomy" id="303405"/>
    <lineage>
        <taxon>Eukaryota</taxon>
        <taxon>Sar</taxon>
        <taxon>Stramenopiles</taxon>
        <taxon>Ochrophyta</taxon>
        <taxon>Bacillariophyta</taxon>
        <taxon>Bacillariophyceae</taxon>
        <taxon>Bacillariophycidae</taxon>
        <taxon>Bacillariales</taxon>
        <taxon>Bacillariaceae</taxon>
        <taxon>Nitzschia</taxon>
    </lineage>
</organism>
<proteinExistence type="predicted"/>
<name>A0A9K3KMM6_9STRA</name>
<dbReference type="Pfam" id="PF00280">
    <property type="entry name" value="potato_inhibit"/>
    <property type="match status" value="1"/>
</dbReference>
<evidence type="ECO:0000313" key="3">
    <source>
        <dbReference type="Proteomes" id="UP000693970"/>
    </source>
</evidence>
<dbReference type="GO" id="GO:0009611">
    <property type="term" value="P:response to wounding"/>
    <property type="evidence" value="ECO:0007669"/>
    <property type="project" value="InterPro"/>
</dbReference>
<sequence length="112" mass="11760">MTCSGDVLVTLLLLGVGLLAATVHLQNKGHQLSNSIVAPPMIGMASQQGPWPKCLGLSVESCESYILSVTARESLDLQIISPGTALSGNFQKNRIRIFVDEEGVVSAVPGRG</sequence>
<feature type="chain" id="PRO_5039890924" evidence="1">
    <location>
        <begin position="22"/>
        <end position="112"/>
    </location>
</feature>
<dbReference type="OrthoDB" id="10013825at2759"/>
<dbReference type="EMBL" id="JAGRRH010000021">
    <property type="protein sequence ID" value="KAG7346475.1"/>
    <property type="molecule type" value="Genomic_DNA"/>
</dbReference>
<reference evidence="2" key="1">
    <citation type="journal article" date="2021" name="Sci. Rep.">
        <title>Diploid genomic architecture of Nitzschia inconspicua, an elite biomass production diatom.</title>
        <authorList>
            <person name="Oliver A."/>
            <person name="Podell S."/>
            <person name="Pinowska A."/>
            <person name="Traller J.C."/>
            <person name="Smith S.R."/>
            <person name="McClure R."/>
            <person name="Beliaev A."/>
            <person name="Bohutskyi P."/>
            <person name="Hill E.A."/>
            <person name="Rabines A."/>
            <person name="Zheng H."/>
            <person name="Allen L.Z."/>
            <person name="Kuo A."/>
            <person name="Grigoriev I.V."/>
            <person name="Allen A.E."/>
            <person name="Hazlebeck D."/>
            <person name="Allen E.E."/>
        </authorList>
    </citation>
    <scope>NUCLEOTIDE SEQUENCE</scope>
    <source>
        <strain evidence="2">Hildebrandi</strain>
    </source>
</reference>
<dbReference type="Proteomes" id="UP000693970">
    <property type="component" value="Unassembled WGS sequence"/>
</dbReference>
<protein>
    <submittedName>
        <fullName evidence="2">Potato inhibitor I family protein</fullName>
    </submittedName>
</protein>
<gene>
    <name evidence="2" type="ORF">IV203_005543</name>
</gene>
<dbReference type="InterPro" id="IPR000864">
    <property type="entry name" value="Prot_inh_pot1"/>
</dbReference>